<keyword evidence="7" id="KW-0238">DNA-binding</keyword>
<evidence type="ECO:0000256" key="1">
    <source>
        <dbReference type="ARBA" id="ARBA00004123"/>
    </source>
</evidence>
<dbReference type="Pfam" id="PF02765">
    <property type="entry name" value="POT1"/>
    <property type="match status" value="1"/>
</dbReference>
<dbReference type="InterPro" id="IPR011564">
    <property type="entry name" value="Telomer_end-bd_POT1/Cdc13"/>
</dbReference>
<organism evidence="11 12">
    <name type="scientific">Parathielavia hyrcaniae</name>
    <dbReference type="NCBI Taxonomy" id="113614"/>
    <lineage>
        <taxon>Eukaryota</taxon>
        <taxon>Fungi</taxon>
        <taxon>Dikarya</taxon>
        <taxon>Ascomycota</taxon>
        <taxon>Pezizomycotina</taxon>
        <taxon>Sordariomycetes</taxon>
        <taxon>Sordariomycetidae</taxon>
        <taxon>Sordariales</taxon>
        <taxon>Chaetomiaceae</taxon>
        <taxon>Parathielavia</taxon>
    </lineage>
</organism>
<evidence type="ECO:0000256" key="7">
    <source>
        <dbReference type="ARBA" id="ARBA00023125"/>
    </source>
</evidence>
<dbReference type="InterPro" id="IPR012340">
    <property type="entry name" value="NA-bd_OB-fold"/>
</dbReference>
<evidence type="ECO:0000256" key="4">
    <source>
        <dbReference type="ARBA" id="ARBA00015253"/>
    </source>
</evidence>
<evidence type="ECO:0000256" key="5">
    <source>
        <dbReference type="ARBA" id="ARBA00022454"/>
    </source>
</evidence>
<feature type="compositionally biased region" description="Basic and acidic residues" evidence="9">
    <location>
        <begin position="381"/>
        <end position="406"/>
    </location>
</feature>
<dbReference type="InterPro" id="IPR032042">
    <property type="entry name" value="POT1PC"/>
</dbReference>
<dbReference type="Gene3D" id="2.40.50.140">
    <property type="entry name" value="Nucleic acid-binding proteins"/>
    <property type="match status" value="2"/>
</dbReference>
<feature type="region of interest" description="Disordered" evidence="9">
    <location>
        <begin position="370"/>
        <end position="412"/>
    </location>
</feature>
<dbReference type="Proteomes" id="UP001305647">
    <property type="component" value="Unassembled WGS sequence"/>
</dbReference>
<dbReference type="GO" id="GO:0098505">
    <property type="term" value="F:G-rich strand telomeric DNA binding"/>
    <property type="evidence" value="ECO:0007669"/>
    <property type="project" value="TreeGrafter"/>
</dbReference>
<dbReference type="GO" id="GO:0000783">
    <property type="term" value="C:nuclear telomere cap complex"/>
    <property type="evidence" value="ECO:0007669"/>
    <property type="project" value="TreeGrafter"/>
</dbReference>
<dbReference type="AlphaFoldDB" id="A0AAN6Q8H7"/>
<dbReference type="FunFam" id="2.40.50.140:FF:000303">
    <property type="entry name" value="Protection of telomeres protein 1"/>
    <property type="match status" value="1"/>
</dbReference>
<protein>
    <recommendedName>
        <fullName evidence="4">Protection of telomeres protein 1</fullName>
    </recommendedName>
</protein>
<dbReference type="CDD" id="cd04497">
    <property type="entry name" value="hPOT1_OB1_like"/>
    <property type="match status" value="1"/>
</dbReference>
<evidence type="ECO:0000256" key="6">
    <source>
        <dbReference type="ARBA" id="ARBA00022895"/>
    </source>
</evidence>
<proteinExistence type="inferred from homology"/>
<keyword evidence="5" id="KW-0158">Chromosome</keyword>
<comment type="caution">
    <text evidence="11">The sequence shown here is derived from an EMBL/GenBank/DDBJ whole genome shotgun (WGS) entry which is preliminary data.</text>
</comment>
<gene>
    <name evidence="11" type="ORF">N658DRAFT_493648</name>
</gene>
<feature type="region of interest" description="Disordered" evidence="9">
    <location>
        <begin position="134"/>
        <end position="155"/>
    </location>
</feature>
<dbReference type="PANTHER" id="PTHR14513:SF0">
    <property type="entry name" value="PROTECTION OF TELOMERES PROTEIN 1"/>
    <property type="match status" value="1"/>
</dbReference>
<dbReference type="GO" id="GO:0010521">
    <property type="term" value="F:telomerase inhibitor activity"/>
    <property type="evidence" value="ECO:0007669"/>
    <property type="project" value="TreeGrafter"/>
</dbReference>
<keyword evidence="12" id="KW-1185">Reference proteome</keyword>
<comment type="similarity">
    <text evidence="3">Belongs to the telombin family.</text>
</comment>
<keyword evidence="6" id="KW-0779">Telomere</keyword>
<dbReference type="GO" id="GO:0032210">
    <property type="term" value="P:regulation of telomere maintenance via telomerase"/>
    <property type="evidence" value="ECO:0007669"/>
    <property type="project" value="TreeGrafter"/>
</dbReference>
<sequence>MPAGASRPNAAGIGLLEPSLPPNYTEIRAIEDEEVSPGSFVHVIGVVKDCRLPIPTSGKDYKSTLTLYDLSIQGESYGLNLVIFRPEADMPQVTVGDVVAIHTAKVQTFQGTLSIITNHKTVVRVYTASKIPKPPKSARAALAPGPKRDSRPPSAEEEAYVSHIYHKIDKYSLPDETEFQQRAAQSLNVKRKFSLLKDVKEGNFYDLIAHVAKDPFYTLDWATLYVSDYTENPNFHKQVWQGFTDSASGGGDPYGYTSGSVEVPMKDWVGPYGKKTIQLTCFEPHATFVREEVRAGQWLALRNVQIKHGRNGHCLEGFMRGEQNVSSRINVRILDKEDCEETPNFKEAIRRFRDYDKKRKKDIKAAQAAGLKRKAAVSSEQEERPLNAKERRKLARAEEAQKEKQKLTNQAQCPGLNDNITCELHDAPYSTIASILEPLAHQTTVNKQPAAIVMPFTCAKYRARARVVDFFPPSLEDFACSRKSSILDALEDDSECSLSSDDDDDTSGADRIWEWRFALQLEDAAPPPPPHTDKIEKTNATIARPRVWVLVDNAEAQCLTSLDAADLRRNPRLLAQLRERMFNLWGNLEEYKARAAGQQQQLNQEKQGGLARPGGGKRHNLLLAMPSLKSSPAEDEGGGGKVVEEEPISNKTFACCIKQYGVYEKEIEGAGGWVRCFGLFGTKISI</sequence>
<reference evidence="11" key="2">
    <citation type="submission" date="2023-05" db="EMBL/GenBank/DDBJ databases">
        <authorList>
            <consortium name="Lawrence Berkeley National Laboratory"/>
            <person name="Steindorff A."/>
            <person name="Hensen N."/>
            <person name="Bonometti L."/>
            <person name="Westerberg I."/>
            <person name="Brannstrom I.O."/>
            <person name="Guillou S."/>
            <person name="Cros-Aarteil S."/>
            <person name="Calhoun S."/>
            <person name="Haridas S."/>
            <person name="Kuo A."/>
            <person name="Mondo S."/>
            <person name="Pangilinan J."/>
            <person name="Riley R."/>
            <person name="Labutti K."/>
            <person name="Andreopoulos B."/>
            <person name="Lipzen A."/>
            <person name="Chen C."/>
            <person name="Yanf M."/>
            <person name="Daum C."/>
            <person name="Ng V."/>
            <person name="Clum A."/>
            <person name="Ohm R."/>
            <person name="Martin F."/>
            <person name="Silar P."/>
            <person name="Natvig D."/>
            <person name="Lalanne C."/>
            <person name="Gautier V."/>
            <person name="Ament-Velasquez S.L."/>
            <person name="Kruys A."/>
            <person name="Hutchinson M.I."/>
            <person name="Powell A.J."/>
            <person name="Barry K."/>
            <person name="Miller A.N."/>
            <person name="Grigoriev I.V."/>
            <person name="Debuchy R."/>
            <person name="Gladieux P."/>
            <person name="Thoren M.H."/>
            <person name="Johannesson H."/>
        </authorList>
    </citation>
    <scope>NUCLEOTIDE SEQUENCE</scope>
    <source>
        <strain evidence="11">CBS 757.83</strain>
    </source>
</reference>
<evidence type="ECO:0000256" key="8">
    <source>
        <dbReference type="ARBA" id="ARBA00023242"/>
    </source>
</evidence>
<accession>A0AAN6Q8H7</accession>
<dbReference type="EMBL" id="MU863627">
    <property type="protein sequence ID" value="KAK4104149.1"/>
    <property type="molecule type" value="Genomic_DNA"/>
</dbReference>
<dbReference type="SMART" id="SM00976">
    <property type="entry name" value="Telo_bind"/>
    <property type="match status" value="1"/>
</dbReference>
<evidence type="ECO:0000259" key="10">
    <source>
        <dbReference type="SMART" id="SM00976"/>
    </source>
</evidence>
<dbReference type="InterPro" id="IPR028389">
    <property type="entry name" value="POT1"/>
</dbReference>
<evidence type="ECO:0000256" key="9">
    <source>
        <dbReference type="SAM" id="MobiDB-lite"/>
    </source>
</evidence>
<keyword evidence="8" id="KW-0539">Nucleus</keyword>
<comment type="subcellular location">
    <subcellularLocation>
        <location evidence="2">Chromosome</location>
        <location evidence="2">Telomere</location>
    </subcellularLocation>
    <subcellularLocation>
        <location evidence="1">Nucleus</location>
    </subcellularLocation>
</comment>
<dbReference type="SUPFAM" id="SSF50249">
    <property type="entry name" value="Nucleic acid-binding proteins"/>
    <property type="match status" value="2"/>
</dbReference>
<evidence type="ECO:0000256" key="2">
    <source>
        <dbReference type="ARBA" id="ARBA00004574"/>
    </source>
</evidence>
<evidence type="ECO:0000313" key="11">
    <source>
        <dbReference type="EMBL" id="KAK4104149.1"/>
    </source>
</evidence>
<name>A0AAN6Q8H7_9PEZI</name>
<evidence type="ECO:0000256" key="3">
    <source>
        <dbReference type="ARBA" id="ARBA00008442"/>
    </source>
</evidence>
<evidence type="ECO:0000313" key="12">
    <source>
        <dbReference type="Proteomes" id="UP001305647"/>
    </source>
</evidence>
<dbReference type="Pfam" id="PF16686">
    <property type="entry name" value="POT1PC"/>
    <property type="match status" value="1"/>
</dbReference>
<reference evidence="11" key="1">
    <citation type="journal article" date="2023" name="Mol. Phylogenet. Evol.">
        <title>Genome-scale phylogeny and comparative genomics of the fungal order Sordariales.</title>
        <authorList>
            <person name="Hensen N."/>
            <person name="Bonometti L."/>
            <person name="Westerberg I."/>
            <person name="Brannstrom I.O."/>
            <person name="Guillou S."/>
            <person name="Cros-Aarteil S."/>
            <person name="Calhoun S."/>
            <person name="Haridas S."/>
            <person name="Kuo A."/>
            <person name="Mondo S."/>
            <person name="Pangilinan J."/>
            <person name="Riley R."/>
            <person name="LaButti K."/>
            <person name="Andreopoulos B."/>
            <person name="Lipzen A."/>
            <person name="Chen C."/>
            <person name="Yan M."/>
            <person name="Daum C."/>
            <person name="Ng V."/>
            <person name="Clum A."/>
            <person name="Steindorff A."/>
            <person name="Ohm R.A."/>
            <person name="Martin F."/>
            <person name="Silar P."/>
            <person name="Natvig D.O."/>
            <person name="Lalanne C."/>
            <person name="Gautier V."/>
            <person name="Ament-Velasquez S.L."/>
            <person name="Kruys A."/>
            <person name="Hutchinson M.I."/>
            <person name="Powell A.J."/>
            <person name="Barry K."/>
            <person name="Miller A.N."/>
            <person name="Grigoriev I.V."/>
            <person name="Debuchy R."/>
            <person name="Gladieux P."/>
            <person name="Hiltunen Thoren M."/>
            <person name="Johannesson H."/>
        </authorList>
    </citation>
    <scope>NUCLEOTIDE SEQUENCE</scope>
    <source>
        <strain evidence="11">CBS 757.83</strain>
    </source>
</reference>
<dbReference type="PANTHER" id="PTHR14513">
    <property type="entry name" value="PROTECTION OF TELOMERES 1"/>
    <property type="match status" value="1"/>
</dbReference>
<dbReference type="GO" id="GO:0016233">
    <property type="term" value="P:telomere capping"/>
    <property type="evidence" value="ECO:0007669"/>
    <property type="project" value="TreeGrafter"/>
</dbReference>
<feature type="domain" description="Telomeric single stranded DNA binding POT1/Cdc13" evidence="10">
    <location>
        <begin position="24"/>
        <end position="169"/>
    </location>
</feature>